<evidence type="ECO:0000313" key="9">
    <source>
        <dbReference type="Proteomes" id="UP000829720"/>
    </source>
</evidence>
<dbReference type="PANTHER" id="PTHR11437">
    <property type="entry name" value="RIBONUCLEASE"/>
    <property type="match status" value="1"/>
</dbReference>
<evidence type="ECO:0000256" key="1">
    <source>
        <dbReference type="ARBA" id="ARBA00004613"/>
    </source>
</evidence>
<accession>A0A8T3D2I2</accession>
<feature type="signal peptide" evidence="6">
    <location>
        <begin position="1"/>
        <end position="40"/>
    </location>
</feature>
<comment type="subcellular location">
    <subcellularLocation>
        <location evidence="1">Secreted</location>
    </subcellularLocation>
</comment>
<proteinExistence type="inferred from homology"/>
<keyword evidence="6" id="KW-0732">Signal</keyword>
<dbReference type="Gene3D" id="3.10.130.10">
    <property type="entry name" value="Ribonuclease A-like domain"/>
    <property type="match status" value="1"/>
</dbReference>
<dbReference type="GO" id="GO:0001525">
    <property type="term" value="P:angiogenesis"/>
    <property type="evidence" value="ECO:0007669"/>
    <property type="project" value="TreeGrafter"/>
</dbReference>
<dbReference type="PANTHER" id="PTHR11437:SF10">
    <property type="entry name" value="ANGIOGENIN-RELATED"/>
    <property type="match status" value="1"/>
</dbReference>
<feature type="chain" id="PRO_5035764844" description="Ribonuclease A-domain domain-containing protein" evidence="6">
    <location>
        <begin position="41"/>
        <end position="226"/>
    </location>
</feature>
<dbReference type="CDD" id="cd06265">
    <property type="entry name" value="RNase_A_canonical"/>
    <property type="match status" value="1"/>
</dbReference>
<gene>
    <name evidence="8" type="ORF">AGOR_G00172780</name>
</gene>
<reference evidence="8" key="1">
    <citation type="submission" date="2021-01" db="EMBL/GenBank/DDBJ databases">
        <authorList>
            <person name="Zahm M."/>
            <person name="Roques C."/>
            <person name="Cabau C."/>
            <person name="Klopp C."/>
            <person name="Donnadieu C."/>
            <person name="Jouanno E."/>
            <person name="Lampietro C."/>
            <person name="Louis A."/>
            <person name="Herpin A."/>
            <person name="Echchiki A."/>
            <person name="Berthelot C."/>
            <person name="Parey E."/>
            <person name="Roest-Crollius H."/>
            <person name="Braasch I."/>
            <person name="Postlethwait J."/>
            <person name="Bobe J."/>
            <person name="Montfort J."/>
            <person name="Bouchez O."/>
            <person name="Begum T."/>
            <person name="Mejri S."/>
            <person name="Adams A."/>
            <person name="Chen W.-J."/>
            <person name="Guiguen Y."/>
        </authorList>
    </citation>
    <scope>NUCLEOTIDE SEQUENCE</scope>
    <source>
        <tissue evidence="8">Blood</tissue>
    </source>
</reference>
<dbReference type="GO" id="GO:0005576">
    <property type="term" value="C:extracellular region"/>
    <property type="evidence" value="ECO:0007669"/>
    <property type="project" value="UniProtKB-SubCell"/>
</dbReference>
<keyword evidence="5" id="KW-0812">Transmembrane</keyword>
<feature type="domain" description="Ribonuclease A-domain" evidence="7">
    <location>
        <begin position="108"/>
        <end position="223"/>
    </location>
</feature>
<dbReference type="SMART" id="SM00092">
    <property type="entry name" value="RNAse_Pc"/>
    <property type="match status" value="1"/>
</dbReference>
<feature type="transmembrane region" description="Helical" evidence="5">
    <location>
        <begin position="84"/>
        <end position="101"/>
    </location>
</feature>
<dbReference type="SUPFAM" id="SSF54076">
    <property type="entry name" value="RNase A-like"/>
    <property type="match status" value="1"/>
</dbReference>
<dbReference type="AlphaFoldDB" id="A0A8T3D2I2"/>
<comment type="caution">
    <text evidence="8">The sequence shown here is derived from an EMBL/GenBank/DDBJ whole genome shotgun (WGS) entry which is preliminary data.</text>
</comment>
<comment type="similarity">
    <text evidence="2">Belongs to the pancreatic ribonuclease family.</text>
</comment>
<sequence length="226" mass="25321">MTDNLNQFLHTFILQRGMMRLQMVGVVLLLVLCVAGSVQGAPDAYRHFLTQHFTKTSMNDKACTRTYIKPGSVQLQSTERTMKLQLAGVVLLLVLCVAGPVQGQSAYDWRRYDHFKKQHVSTDMNVNRCTNRMTELQLKDSDGECKRVNSFIIADVNQIKAVCRSGTHVGGNVVRSGQPFQVISCRRQSGDQHPNCQYRGRSGTRYIDIACNQGLPVHYDGDIQAA</sequence>
<evidence type="ECO:0000256" key="5">
    <source>
        <dbReference type="SAM" id="Phobius"/>
    </source>
</evidence>
<evidence type="ECO:0000313" key="8">
    <source>
        <dbReference type="EMBL" id="KAI1888828.1"/>
    </source>
</evidence>
<protein>
    <recommendedName>
        <fullName evidence="7">Ribonuclease A-domain domain-containing protein</fullName>
    </recommendedName>
</protein>
<dbReference type="Proteomes" id="UP000829720">
    <property type="component" value="Unassembled WGS sequence"/>
</dbReference>
<evidence type="ECO:0000256" key="3">
    <source>
        <dbReference type="ARBA" id="ARBA00022525"/>
    </source>
</evidence>
<dbReference type="OrthoDB" id="8573660at2759"/>
<evidence type="ECO:0000259" key="7">
    <source>
        <dbReference type="SMART" id="SM00092"/>
    </source>
</evidence>
<dbReference type="EMBL" id="JAERUA010000016">
    <property type="protein sequence ID" value="KAI1888828.1"/>
    <property type="molecule type" value="Genomic_DNA"/>
</dbReference>
<dbReference type="GO" id="GO:0050829">
    <property type="term" value="P:defense response to Gram-negative bacterium"/>
    <property type="evidence" value="ECO:0007669"/>
    <property type="project" value="TreeGrafter"/>
</dbReference>
<name>A0A8T3D2I2_9TELE</name>
<dbReference type="GO" id="GO:0004540">
    <property type="term" value="F:RNA nuclease activity"/>
    <property type="evidence" value="ECO:0007669"/>
    <property type="project" value="TreeGrafter"/>
</dbReference>
<dbReference type="GO" id="GO:0050830">
    <property type="term" value="P:defense response to Gram-positive bacterium"/>
    <property type="evidence" value="ECO:0007669"/>
    <property type="project" value="TreeGrafter"/>
</dbReference>
<evidence type="ECO:0000256" key="2">
    <source>
        <dbReference type="ARBA" id="ARBA00005600"/>
    </source>
</evidence>
<keyword evidence="9" id="KW-1185">Reference proteome</keyword>
<dbReference type="InterPro" id="IPR036816">
    <property type="entry name" value="RNaseA-like_dom_sf"/>
</dbReference>
<dbReference type="InterPro" id="IPR001427">
    <property type="entry name" value="RNaseA"/>
</dbReference>
<keyword evidence="4" id="KW-1015">Disulfide bond</keyword>
<organism evidence="8 9">
    <name type="scientific">Albula goreensis</name>
    <dbReference type="NCBI Taxonomy" id="1534307"/>
    <lineage>
        <taxon>Eukaryota</taxon>
        <taxon>Metazoa</taxon>
        <taxon>Chordata</taxon>
        <taxon>Craniata</taxon>
        <taxon>Vertebrata</taxon>
        <taxon>Euteleostomi</taxon>
        <taxon>Actinopterygii</taxon>
        <taxon>Neopterygii</taxon>
        <taxon>Teleostei</taxon>
        <taxon>Albuliformes</taxon>
        <taxon>Albulidae</taxon>
        <taxon>Albula</taxon>
    </lineage>
</organism>
<keyword evidence="3" id="KW-0964">Secreted</keyword>
<dbReference type="InterPro" id="IPR023412">
    <property type="entry name" value="RNaseA_domain"/>
</dbReference>
<dbReference type="GO" id="GO:0003676">
    <property type="term" value="F:nucleic acid binding"/>
    <property type="evidence" value="ECO:0007669"/>
    <property type="project" value="InterPro"/>
</dbReference>
<keyword evidence="5" id="KW-0472">Membrane</keyword>
<keyword evidence="5" id="KW-1133">Transmembrane helix</keyword>
<evidence type="ECO:0000256" key="4">
    <source>
        <dbReference type="ARBA" id="ARBA00023157"/>
    </source>
</evidence>
<dbReference type="Pfam" id="PF00074">
    <property type="entry name" value="RnaseA"/>
    <property type="match status" value="1"/>
</dbReference>
<evidence type="ECO:0000256" key="6">
    <source>
        <dbReference type="SAM" id="SignalP"/>
    </source>
</evidence>